<feature type="compositionally biased region" description="Basic and acidic residues" evidence="1">
    <location>
        <begin position="170"/>
        <end position="198"/>
    </location>
</feature>
<accession>A0AA40DXJ1</accession>
<gene>
    <name evidence="2" type="ORF">B0H67DRAFT_572797</name>
</gene>
<evidence type="ECO:0000313" key="2">
    <source>
        <dbReference type="EMBL" id="KAK0719270.1"/>
    </source>
</evidence>
<dbReference type="EMBL" id="JAUKUA010000003">
    <property type="protein sequence ID" value="KAK0719270.1"/>
    <property type="molecule type" value="Genomic_DNA"/>
</dbReference>
<evidence type="ECO:0000313" key="3">
    <source>
        <dbReference type="Proteomes" id="UP001172102"/>
    </source>
</evidence>
<proteinExistence type="predicted"/>
<feature type="region of interest" description="Disordered" evidence="1">
    <location>
        <begin position="145"/>
        <end position="231"/>
    </location>
</feature>
<comment type="caution">
    <text evidence="2">The sequence shown here is derived from an EMBL/GenBank/DDBJ whole genome shotgun (WGS) entry which is preliminary data.</text>
</comment>
<sequence>MEAHAAHVENELPYHHMSCYKHLGIEWDAEGSGQPRLRITFPNELIARAYRKILRRNRFHRGERTKTETAGHDVWIQIPADVTKIRVGDSLRGFVFVFSSRGMADEWETNTMLWRRYRDRKTELCLDPYLNGLDSSRLRTMCMKLEEGPGPGEQQRSSERGSRRGSHHGGVREKVDGEPRRRREVHHDIYGEPLEKRDSGRRRHKDRPISSPTTAPLDADARYYNKSGTPSPRFRFNWFR</sequence>
<reference evidence="2" key="1">
    <citation type="submission" date="2023-06" db="EMBL/GenBank/DDBJ databases">
        <title>Genome-scale phylogeny and comparative genomics of the fungal order Sordariales.</title>
        <authorList>
            <consortium name="Lawrence Berkeley National Laboratory"/>
            <person name="Hensen N."/>
            <person name="Bonometti L."/>
            <person name="Westerberg I."/>
            <person name="Brannstrom I.O."/>
            <person name="Guillou S."/>
            <person name="Cros-Aarteil S."/>
            <person name="Calhoun S."/>
            <person name="Haridas S."/>
            <person name="Kuo A."/>
            <person name="Mondo S."/>
            <person name="Pangilinan J."/>
            <person name="Riley R."/>
            <person name="Labutti K."/>
            <person name="Andreopoulos B."/>
            <person name="Lipzen A."/>
            <person name="Chen C."/>
            <person name="Yanf M."/>
            <person name="Daum C."/>
            <person name="Ng V."/>
            <person name="Clum A."/>
            <person name="Steindorff A."/>
            <person name="Ohm R."/>
            <person name="Martin F."/>
            <person name="Silar P."/>
            <person name="Natvig D."/>
            <person name="Lalanne C."/>
            <person name="Gautier V."/>
            <person name="Ament-Velasquez S.L."/>
            <person name="Kruys A."/>
            <person name="Hutchinson M.I."/>
            <person name="Powell A.J."/>
            <person name="Barry K."/>
            <person name="Miller A.N."/>
            <person name="Grigoriev I.V."/>
            <person name="Debuchy R."/>
            <person name="Gladieux P."/>
            <person name="Thoren M.H."/>
            <person name="Johannesson H."/>
        </authorList>
    </citation>
    <scope>NUCLEOTIDE SEQUENCE</scope>
    <source>
        <strain evidence="2">SMH4607-1</strain>
    </source>
</reference>
<dbReference type="AlphaFoldDB" id="A0AA40DXJ1"/>
<organism evidence="2 3">
    <name type="scientific">Lasiosphaeris hirsuta</name>
    <dbReference type="NCBI Taxonomy" id="260670"/>
    <lineage>
        <taxon>Eukaryota</taxon>
        <taxon>Fungi</taxon>
        <taxon>Dikarya</taxon>
        <taxon>Ascomycota</taxon>
        <taxon>Pezizomycotina</taxon>
        <taxon>Sordariomycetes</taxon>
        <taxon>Sordariomycetidae</taxon>
        <taxon>Sordariales</taxon>
        <taxon>Lasiosphaeriaceae</taxon>
        <taxon>Lasiosphaeris</taxon>
    </lineage>
</organism>
<evidence type="ECO:0000256" key="1">
    <source>
        <dbReference type="SAM" id="MobiDB-lite"/>
    </source>
</evidence>
<name>A0AA40DXJ1_9PEZI</name>
<keyword evidence="3" id="KW-1185">Reference proteome</keyword>
<protein>
    <submittedName>
        <fullName evidence="2">Uncharacterized protein</fullName>
    </submittedName>
</protein>
<dbReference type="Proteomes" id="UP001172102">
    <property type="component" value="Unassembled WGS sequence"/>
</dbReference>